<gene>
    <name evidence="8" type="primary">fmt</name>
    <name evidence="11" type="ORF">SAMN05216214_101115</name>
</gene>
<dbReference type="SUPFAM" id="SSF53328">
    <property type="entry name" value="Formyltransferase"/>
    <property type="match status" value="1"/>
</dbReference>
<dbReference type="GO" id="GO:0004479">
    <property type="term" value="F:methionyl-tRNA formyltransferase activity"/>
    <property type="evidence" value="ECO:0007669"/>
    <property type="project" value="UniProtKB-UniRule"/>
</dbReference>
<evidence type="ECO:0000256" key="8">
    <source>
        <dbReference type="HAMAP-Rule" id="MF_00182"/>
    </source>
</evidence>
<dbReference type="InterPro" id="IPR005794">
    <property type="entry name" value="Fmt"/>
</dbReference>
<evidence type="ECO:0000256" key="5">
    <source>
        <dbReference type="ARBA" id="ARBA00022679"/>
    </source>
</evidence>
<feature type="domain" description="Formyl transferase C-terminal" evidence="10">
    <location>
        <begin position="207"/>
        <end position="304"/>
    </location>
</feature>
<dbReference type="FunFam" id="3.40.50.170:FF:000003">
    <property type="entry name" value="Methionyl-tRNA formyltransferase"/>
    <property type="match status" value="1"/>
</dbReference>
<comment type="catalytic activity">
    <reaction evidence="7 8">
        <text>L-methionyl-tRNA(fMet) + (6R)-10-formyltetrahydrofolate = N-formyl-L-methionyl-tRNA(fMet) + (6S)-5,6,7,8-tetrahydrofolate + H(+)</text>
        <dbReference type="Rhea" id="RHEA:24380"/>
        <dbReference type="Rhea" id="RHEA-COMP:9952"/>
        <dbReference type="Rhea" id="RHEA-COMP:9953"/>
        <dbReference type="ChEBI" id="CHEBI:15378"/>
        <dbReference type="ChEBI" id="CHEBI:57453"/>
        <dbReference type="ChEBI" id="CHEBI:78530"/>
        <dbReference type="ChEBI" id="CHEBI:78844"/>
        <dbReference type="ChEBI" id="CHEBI:195366"/>
        <dbReference type="EC" id="2.1.2.9"/>
    </reaction>
</comment>
<dbReference type="RefSeq" id="WP_074864064.1">
    <property type="nucleotide sequence ID" value="NZ_FOAS01000001.1"/>
</dbReference>
<dbReference type="CDD" id="cd08646">
    <property type="entry name" value="FMT_core_Met-tRNA-FMT_N"/>
    <property type="match status" value="1"/>
</dbReference>
<evidence type="ECO:0000256" key="6">
    <source>
        <dbReference type="ARBA" id="ARBA00022917"/>
    </source>
</evidence>
<dbReference type="InterPro" id="IPR044135">
    <property type="entry name" value="Met-tRNA-FMT_C"/>
</dbReference>
<dbReference type="Gene3D" id="3.40.50.170">
    <property type="entry name" value="Formyl transferase, N-terminal domain"/>
    <property type="match status" value="1"/>
</dbReference>
<reference evidence="11 12" key="1">
    <citation type="submission" date="2016-10" db="EMBL/GenBank/DDBJ databases">
        <authorList>
            <person name="de Groot N.N."/>
        </authorList>
    </citation>
    <scope>NUCLEOTIDE SEQUENCE [LARGE SCALE GENOMIC DNA]</scope>
    <source>
        <strain evidence="11 12">JCM 19513</strain>
    </source>
</reference>
<dbReference type="AlphaFoldDB" id="A0A1H7F548"/>
<evidence type="ECO:0000256" key="1">
    <source>
        <dbReference type="ARBA" id="ARBA00002606"/>
    </source>
</evidence>
<dbReference type="EMBL" id="FOAS01000001">
    <property type="protein sequence ID" value="SEK21266.1"/>
    <property type="molecule type" value="Genomic_DNA"/>
</dbReference>
<dbReference type="GO" id="GO:0005829">
    <property type="term" value="C:cytosol"/>
    <property type="evidence" value="ECO:0007669"/>
    <property type="project" value="TreeGrafter"/>
</dbReference>
<feature type="domain" description="Formyl transferase N-terminal" evidence="9">
    <location>
        <begin position="6"/>
        <end position="184"/>
    </location>
</feature>
<dbReference type="SUPFAM" id="SSF50486">
    <property type="entry name" value="FMT C-terminal domain-like"/>
    <property type="match status" value="1"/>
</dbReference>
<evidence type="ECO:0000259" key="9">
    <source>
        <dbReference type="Pfam" id="PF00551"/>
    </source>
</evidence>
<dbReference type="InterPro" id="IPR011034">
    <property type="entry name" value="Formyl_transferase-like_C_sf"/>
</dbReference>
<proteinExistence type="inferred from homology"/>
<accession>A0A1H7F548</accession>
<dbReference type="Pfam" id="PF00551">
    <property type="entry name" value="Formyl_trans_N"/>
    <property type="match status" value="1"/>
</dbReference>
<dbReference type="InterPro" id="IPR002376">
    <property type="entry name" value="Formyl_transf_N"/>
</dbReference>
<evidence type="ECO:0000256" key="4">
    <source>
        <dbReference type="ARBA" id="ARBA00016014"/>
    </source>
</evidence>
<comment type="similarity">
    <text evidence="2 8">Belongs to the Fmt family.</text>
</comment>
<dbReference type="InterPro" id="IPR037022">
    <property type="entry name" value="Formyl_trans_C_sf"/>
</dbReference>
<evidence type="ECO:0000256" key="3">
    <source>
        <dbReference type="ARBA" id="ARBA00012261"/>
    </source>
</evidence>
<dbReference type="PANTHER" id="PTHR11138">
    <property type="entry name" value="METHIONYL-TRNA FORMYLTRANSFERASE"/>
    <property type="match status" value="1"/>
</dbReference>
<evidence type="ECO:0000256" key="2">
    <source>
        <dbReference type="ARBA" id="ARBA00010699"/>
    </source>
</evidence>
<dbReference type="EC" id="2.1.2.9" evidence="3 8"/>
<evidence type="ECO:0000313" key="12">
    <source>
        <dbReference type="Proteomes" id="UP000185766"/>
    </source>
</evidence>
<keyword evidence="6 8" id="KW-0648">Protein biosynthesis</keyword>
<sequence length="315" mass="33524">MSQPLRIIFAGTPEFAASHLAALLDSPHEIIAVYSQPDRPAGRGHKLMMSPVKQLALKHEIPVYQPQTLKNAEAQAELAALKPDLIVVVAYGLILPQAVLDTPRLGCINSHASLLPRWRGAAPIQRAIEAGDAESGVTVMQMEAGLDTGPMLLKVTTPISRDDTGGSLHDRLAELGSRAVVDAVAQLAAGTLSGEVQDDALATYAHKLNKDEARVDWQRSAQAIEQQVRAFTPWPICHTTLGDAALKIWGARAEAHSHQQAPGTILAAERDGLLIACGGNALRLTHLQLPGGKALAVADLLNSRREQFAPGLVLA</sequence>
<dbReference type="Proteomes" id="UP000185766">
    <property type="component" value="Unassembled WGS sequence"/>
</dbReference>
<dbReference type="Gene3D" id="3.10.25.10">
    <property type="entry name" value="Formyl transferase, C-terminal domain"/>
    <property type="match status" value="1"/>
</dbReference>
<feature type="binding site" evidence="8">
    <location>
        <begin position="113"/>
        <end position="116"/>
    </location>
    <ligand>
        <name>(6S)-5,6,7,8-tetrahydrofolate</name>
        <dbReference type="ChEBI" id="CHEBI:57453"/>
    </ligand>
</feature>
<comment type="function">
    <text evidence="1 8">Attaches a formyl group to the free amino group of methionyl-tRNA(fMet). The formyl group appears to play a dual role in the initiator identity of N-formylmethionyl-tRNA by promoting its recognition by IF2 and preventing the misappropriation of this tRNA by the elongation apparatus.</text>
</comment>
<evidence type="ECO:0000256" key="7">
    <source>
        <dbReference type="ARBA" id="ARBA00048558"/>
    </source>
</evidence>
<dbReference type="FunFam" id="3.40.50.12230:FF:000001">
    <property type="entry name" value="Methionyl-tRNA formyltransferase"/>
    <property type="match status" value="1"/>
</dbReference>
<keyword evidence="12" id="KW-1185">Reference proteome</keyword>
<dbReference type="InterPro" id="IPR036477">
    <property type="entry name" value="Formyl_transf_N_sf"/>
</dbReference>
<evidence type="ECO:0000259" key="10">
    <source>
        <dbReference type="Pfam" id="PF02911"/>
    </source>
</evidence>
<dbReference type="STRING" id="1429083.GCA_001885685_02440"/>
<dbReference type="PANTHER" id="PTHR11138:SF5">
    <property type="entry name" value="METHIONYL-TRNA FORMYLTRANSFERASE, MITOCHONDRIAL"/>
    <property type="match status" value="1"/>
</dbReference>
<dbReference type="CDD" id="cd08704">
    <property type="entry name" value="Met_tRNA_FMT_C"/>
    <property type="match status" value="1"/>
</dbReference>
<dbReference type="InterPro" id="IPR005793">
    <property type="entry name" value="Formyl_trans_C"/>
</dbReference>
<protein>
    <recommendedName>
        <fullName evidence="4 8">Methionyl-tRNA formyltransferase</fullName>
        <ecNumber evidence="3 8">2.1.2.9</ecNumber>
    </recommendedName>
</protein>
<name>A0A1H7F548_9GAMM</name>
<keyword evidence="5 8" id="KW-0808">Transferase</keyword>
<dbReference type="Pfam" id="PF02911">
    <property type="entry name" value="Formyl_trans_C"/>
    <property type="match status" value="1"/>
</dbReference>
<dbReference type="InterPro" id="IPR001555">
    <property type="entry name" value="GART_AS"/>
</dbReference>
<dbReference type="PROSITE" id="PS00373">
    <property type="entry name" value="GART"/>
    <property type="match status" value="1"/>
</dbReference>
<dbReference type="NCBIfam" id="TIGR00460">
    <property type="entry name" value="fmt"/>
    <property type="match status" value="1"/>
</dbReference>
<dbReference type="InterPro" id="IPR041711">
    <property type="entry name" value="Met-tRNA-FMT_N"/>
</dbReference>
<organism evidence="11 12">
    <name type="scientific">Atopomonas hussainii</name>
    <dbReference type="NCBI Taxonomy" id="1429083"/>
    <lineage>
        <taxon>Bacteria</taxon>
        <taxon>Pseudomonadati</taxon>
        <taxon>Pseudomonadota</taxon>
        <taxon>Gammaproteobacteria</taxon>
        <taxon>Pseudomonadales</taxon>
        <taxon>Pseudomonadaceae</taxon>
        <taxon>Atopomonas</taxon>
    </lineage>
</organism>
<evidence type="ECO:0000313" key="11">
    <source>
        <dbReference type="EMBL" id="SEK21266.1"/>
    </source>
</evidence>
<dbReference type="HAMAP" id="MF_00182">
    <property type="entry name" value="Formyl_trans"/>
    <property type="match status" value="1"/>
</dbReference>